<dbReference type="VEuPathDB" id="FungiDB:HMPREF1541_08715"/>
<dbReference type="RefSeq" id="XP_008721255.1">
    <property type="nucleotide sequence ID" value="XM_008723033.1"/>
</dbReference>
<dbReference type="InterPro" id="IPR036396">
    <property type="entry name" value="Cyt_P450_sf"/>
</dbReference>
<dbReference type="GO" id="GO:0020037">
    <property type="term" value="F:heme binding"/>
    <property type="evidence" value="ECO:0007669"/>
    <property type="project" value="InterPro"/>
</dbReference>
<evidence type="ECO:0000313" key="2">
    <source>
        <dbReference type="EMBL" id="ETN36437.1"/>
    </source>
</evidence>
<dbReference type="eggNOG" id="KOG0157">
    <property type="taxonomic scope" value="Eukaryota"/>
</dbReference>
<dbReference type="InParanoid" id="W2RIX9"/>
<dbReference type="InterPro" id="IPR001128">
    <property type="entry name" value="Cyt_P450"/>
</dbReference>
<dbReference type="PANTHER" id="PTHR24305:SF166">
    <property type="entry name" value="CYTOCHROME P450 12A4, MITOCHONDRIAL-RELATED"/>
    <property type="match status" value="1"/>
</dbReference>
<protein>
    <recommendedName>
        <fullName evidence="4">Cytochrome P450</fullName>
    </recommendedName>
</protein>
<dbReference type="SUPFAM" id="SSF48264">
    <property type="entry name" value="Cytochrome P450"/>
    <property type="match status" value="1"/>
</dbReference>
<reference evidence="2 3" key="1">
    <citation type="submission" date="2013-03" db="EMBL/GenBank/DDBJ databases">
        <title>The Genome Sequence of Phialophora europaea CBS 101466.</title>
        <authorList>
            <consortium name="The Broad Institute Genomics Platform"/>
            <person name="Cuomo C."/>
            <person name="de Hoog S."/>
            <person name="Gorbushina A."/>
            <person name="Walker B."/>
            <person name="Young S.K."/>
            <person name="Zeng Q."/>
            <person name="Gargeya S."/>
            <person name="Fitzgerald M."/>
            <person name="Haas B."/>
            <person name="Abouelleil A."/>
            <person name="Allen A.W."/>
            <person name="Alvarado L."/>
            <person name="Arachchi H.M."/>
            <person name="Berlin A.M."/>
            <person name="Chapman S.B."/>
            <person name="Gainer-Dewar J."/>
            <person name="Goldberg J."/>
            <person name="Griggs A."/>
            <person name="Gujja S."/>
            <person name="Hansen M."/>
            <person name="Howarth C."/>
            <person name="Imamovic A."/>
            <person name="Ireland A."/>
            <person name="Larimer J."/>
            <person name="McCowan C."/>
            <person name="Murphy C."/>
            <person name="Pearson M."/>
            <person name="Poon T.W."/>
            <person name="Priest M."/>
            <person name="Roberts A."/>
            <person name="Saif S."/>
            <person name="Shea T."/>
            <person name="Sisk P."/>
            <person name="Sykes S."/>
            <person name="Wortman J."/>
            <person name="Nusbaum C."/>
            <person name="Birren B."/>
        </authorList>
    </citation>
    <scope>NUCLEOTIDE SEQUENCE [LARGE SCALE GENOMIC DNA]</scope>
    <source>
        <strain evidence="2 3">CBS 101466</strain>
    </source>
</reference>
<gene>
    <name evidence="2" type="ORF">HMPREF1541_08715</name>
</gene>
<dbReference type="STRING" id="1220924.W2RIX9"/>
<dbReference type="CDD" id="cd11070">
    <property type="entry name" value="CYP56-like"/>
    <property type="match status" value="1"/>
</dbReference>
<dbReference type="EMBL" id="KB822725">
    <property type="protein sequence ID" value="ETN36437.1"/>
    <property type="molecule type" value="Genomic_DNA"/>
</dbReference>
<dbReference type="InterPro" id="IPR050121">
    <property type="entry name" value="Cytochrome_P450_monoxygenase"/>
</dbReference>
<dbReference type="Gene3D" id="1.10.630.10">
    <property type="entry name" value="Cytochrome P450"/>
    <property type="match status" value="1"/>
</dbReference>
<sequence length="575" mass="63906">MHSILLILLTIPIAFILHQLFRLHRNLSQLAALPYPVPAVIVPASPISILYQTFGDPLAHLLSLLPLALQPACTVHIPRDSRFYDKSQTAQRLGPIWALVSPGSVHFQIYDPGAGLEVLERRDVGKGNGGFERPSDNYELLNVFGPNLSTSDNANWPRHRKVLAAPFSEAVMDDVWRETLQHANALVKSWEGRAVTTVSKDLRTLSLNVLATAGFKKEVEFRSAMDEDETENQEGPMSYRDALQMVLDNIILILVMGTDSLNRAFWSQRWQKVGAAAEAFKKHMSRMLDEEEAALAKGEKGGGGILTAFVRALTTNIKSNASDVDRKVPRGLSRAEVFGNIFVINFAGHDTTANTLAFAALLLTAYPEVQDWLAEEVQYYTRNSAWQYAELFPRLKRCRAVLRETLRLYTPVPGIPKRTTSQAQTVTLTTPGYEGRKVVLLPNSICNVGVLAVHTHPKIWGEDALVWRPGRWIPDGGSGVSDLDREVLLEPKKGTYAPWSDGPQNCPGLKFSEVEFVAVMTAIFGGGRRLEAVVMPGEDQEDTRRRVLSVVNDVDMQMLLRMRHGDAVKVKLQSI</sequence>
<organism evidence="2 3">
    <name type="scientific">Cyphellophora europaea (strain CBS 101466)</name>
    <name type="common">Phialophora europaea</name>
    <dbReference type="NCBI Taxonomy" id="1220924"/>
    <lineage>
        <taxon>Eukaryota</taxon>
        <taxon>Fungi</taxon>
        <taxon>Dikarya</taxon>
        <taxon>Ascomycota</taxon>
        <taxon>Pezizomycotina</taxon>
        <taxon>Eurotiomycetes</taxon>
        <taxon>Chaetothyriomycetidae</taxon>
        <taxon>Chaetothyriales</taxon>
        <taxon>Cyphellophoraceae</taxon>
        <taxon>Cyphellophora</taxon>
    </lineage>
</organism>
<dbReference type="AlphaFoldDB" id="W2RIX9"/>
<dbReference type="PANTHER" id="PTHR24305">
    <property type="entry name" value="CYTOCHROME P450"/>
    <property type="match status" value="1"/>
</dbReference>
<evidence type="ECO:0000313" key="3">
    <source>
        <dbReference type="Proteomes" id="UP000030752"/>
    </source>
</evidence>
<dbReference type="GeneID" id="19976054"/>
<dbReference type="GO" id="GO:0016705">
    <property type="term" value="F:oxidoreductase activity, acting on paired donors, with incorporation or reduction of molecular oxygen"/>
    <property type="evidence" value="ECO:0007669"/>
    <property type="project" value="InterPro"/>
</dbReference>
<dbReference type="Pfam" id="PF00067">
    <property type="entry name" value="p450"/>
    <property type="match status" value="1"/>
</dbReference>
<dbReference type="GO" id="GO:0005506">
    <property type="term" value="F:iron ion binding"/>
    <property type="evidence" value="ECO:0007669"/>
    <property type="project" value="InterPro"/>
</dbReference>
<dbReference type="PRINTS" id="PR00385">
    <property type="entry name" value="P450"/>
</dbReference>
<keyword evidence="3" id="KW-1185">Reference proteome</keyword>
<dbReference type="OrthoDB" id="1470350at2759"/>
<name>W2RIX9_CYPE1</name>
<accession>W2RIX9</accession>
<proteinExistence type="inferred from homology"/>
<dbReference type="GO" id="GO:0004497">
    <property type="term" value="F:monooxygenase activity"/>
    <property type="evidence" value="ECO:0007669"/>
    <property type="project" value="InterPro"/>
</dbReference>
<dbReference type="Proteomes" id="UP000030752">
    <property type="component" value="Unassembled WGS sequence"/>
</dbReference>
<evidence type="ECO:0008006" key="4">
    <source>
        <dbReference type="Google" id="ProtNLM"/>
    </source>
</evidence>
<evidence type="ECO:0000256" key="1">
    <source>
        <dbReference type="ARBA" id="ARBA00010617"/>
    </source>
</evidence>
<dbReference type="HOGENOM" id="CLU_001570_25_2_1"/>
<comment type="similarity">
    <text evidence="1">Belongs to the cytochrome P450 family.</text>
</comment>